<gene>
    <name evidence="2" type="ORF">EVAR_82534_1</name>
</gene>
<name>A0A4C1UXX2_EUMVA</name>
<organism evidence="2 3">
    <name type="scientific">Eumeta variegata</name>
    <name type="common">Bagworm moth</name>
    <name type="synonym">Eumeta japonica</name>
    <dbReference type="NCBI Taxonomy" id="151549"/>
    <lineage>
        <taxon>Eukaryota</taxon>
        <taxon>Metazoa</taxon>
        <taxon>Ecdysozoa</taxon>
        <taxon>Arthropoda</taxon>
        <taxon>Hexapoda</taxon>
        <taxon>Insecta</taxon>
        <taxon>Pterygota</taxon>
        <taxon>Neoptera</taxon>
        <taxon>Endopterygota</taxon>
        <taxon>Lepidoptera</taxon>
        <taxon>Glossata</taxon>
        <taxon>Ditrysia</taxon>
        <taxon>Tineoidea</taxon>
        <taxon>Psychidae</taxon>
        <taxon>Oiketicinae</taxon>
        <taxon>Eumeta</taxon>
    </lineage>
</organism>
<accession>A0A4C1UXX2</accession>
<protein>
    <submittedName>
        <fullName evidence="2">Uncharacterized protein</fullName>
    </submittedName>
</protein>
<reference evidence="2 3" key="1">
    <citation type="journal article" date="2019" name="Commun. Biol.">
        <title>The bagworm genome reveals a unique fibroin gene that provides high tensile strength.</title>
        <authorList>
            <person name="Kono N."/>
            <person name="Nakamura H."/>
            <person name="Ohtoshi R."/>
            <person name="Tomita M."/>
            <person name="Numata K."/>
            <person name="Arakawa K."/>
        </authorList>
    </citation>
    <scope>NUCLEOTIDE SEQUENCE [LARGE SCALE GENOMIC DNA]</scope>
</reference>
<comment type="caution">
    <text evidence="2">The sequence shown here is derived from an EMBL/GenBank/DDBJ whole genome shotgun (WGS) entry which is preliminary data.</text>
</comment>
<evidence type="ECO:0000256" key="1">
    <source>
        <dbReference type="SAM" id="MobiDB-lite"/>
    </source>
</evidence>
<evidence type="ECO:0000313" key="2">
    <source>
        <dbReference type="EMBL" id="GBP30792.1"/>
    </source>
</evidence>
<proteinExistence type="predicted"/>
<dbReference type="EMBL" id="BGZK01000237">
    <property type="protein sequence ID" value="GBP30792.1"/>
    <property type="molecule type" value="Genomic_DNA"/>
</dbReference>
<feature type="region of interest" description="Disordered" evidence="1">
    <location>
        <begin position="71"/>
        <end position="95"/>
    </location>
</feature>
<dbReference type="Proteomes" id="UP000299102">
    <property type="component" value="Unassembled WGS sequence"/>
</dbReference>
<keyword evidence="3" id="KW-1185">Reference proteome</keyword>
<evidence type="ECO:0000313" key="3">
    <source>
        <dbReference type="Proteomes" id="UP000299102"/>
    </source>
</evidence>
<dbReference type="AlphaFoldDB" id="A0A4C1UXX2"/>
<sequence length="95" mass="10138">MIEMINHSIPSSLASCEARFNLKVGVSVTCAIAGGDDGLVAFLCPPPHAPRHPADHFSAAPPALSALRRQRVRNSRLSPRQPAGDEARLSTSLNR</sequence>